<dbReference type="Proteomes" id="UP000179241">
    <property type="component" value="Unassembled WGS sequence"/>
</dbReference>
<dbReference type="SUPFAM" id="SSF51735">
    <property type="entry name" value="NAD(P)-binding Rossmann-fold domains"/>
    <property type="match status" value="1"/>
</dbReference>
<dbReference type="InterPro" id="IPR051450">
    <property type="entry name" value="Gfo/Idh/MocA_Oxidoreductases"/>
</dbReference>
<reference evidence="2 3" key="1">
    <citation type="journal article" date="2016" name="Nat. Commun.">
        <title>Thousands of microbial genomes shed light on interconnected biogeochemical processes in an aquifer system.</title>
        <authorList>
            <person name="Anantharaman K."/>
            <person name="Brown C.T."/>
            <person name="Hug L.A."/>
            <person name="Sharon I."/>
            <person name="Castelle C.J."/>
            <person name="Probst A.J."/>
            <person name="Thomas B.C."/>
            <person name="Singh A."/>
            <person name="Wilkins M.J."/>
            <person name="Karaoz U."/>
            <person name="Brodie E.L."/>
            <person name="Williams K.H."/>
            <person name="Hubbard S.S."/>
            <person name="Banfield J.F."/>
        </authorList>
    </citation>
    <scope>NUCLEOTIDE SEQUENCE [LARGE SCALE GENOMIC DNA]</scope>
</reference>
<dbReference type="PANTHER" id="PTHR43377:SF1">
    <property type="entry name" value="BILIVERDIN REDUCTASE A"/>
    <property type="match status" value="1"/>
</dbReference>
<evidence type="ECO:0000313" key="3">
    <source>
        <dbReference type="Proteomes" id="UP000179241"/>
    </source>
</evidence>
<evidence type="ECO:0000259" key="1">
    <source>
        <dbReference type="Pfam" id="PF01408"/>
    </source>
</evidence>
<accession>A0A1F8CPF7</accession>
<evidence type="ECO:0000313" key="2">
    <source>
        <dbReference type="EMBL" id="OGM77729.1"/>
    </source>
</evidence>
<dbReference type="InterPro" id="IPR036291">
    <property type="entry name" value="NAD(P)-bd_dom_sf"/>
</dbReference>
<name>A0A1F8CPF7_9BACT</name>
<dbReference type="PANTHER" id="PTHR43377">
    <property type="entry name" value="BILIVERDIN REDUCTASE A"/>
    <property type="match status" value="1"/>
</dbReference>
<proteinExistence type="predicted"/>
<dbReference type="GO" id="GO:0000166">
    <property type="term" value="F:nucleotide binding"/>
    <property type="evidence" value="ECO:0007669"/>
    <property type="project" value="InterPro"/>
</dbReference>
<dbReference type="InterPro" id="IPR000683">
    <property type="entry name" value="Gfo/Idh/MocA-like_OxRdtase_N"/>
</dbReference>
<sequence length="273" mass="30196">MSKEIALVGPGKWGGNYVKTGHFKDEDVWRRNYQECRKWPAGVVVVTPTSTHFEVSKYLIEQGVKHLLVEKPLTATSTEAEELQSITQKHGAHIMVGHLMLYDPAVQEMFRLAGSPTTLKFSGLQSPVRTDASVLEDWGAHPLYLALHLFGNPIDTLATRESADNIRLTAKFPNKRTLTANIGWTSPERKRAIEISGPKGTLILDWSSGPKTLKFNGQPIDFPTSPSPLEAEIEAFKNFIETGQTITPLEQGIEVVKLIDKAEKSLHLGESAS</sequence>
<feature type="domain" description="Gfo/Idh/MocA-like oxidoreductase N-terminal" evidence="1">
    <location>
        <begin position="40"/>
        <end position="98"/>
    </location>
</feature>
<dbReference type="Gene3D" id="3.40.50.720">
    <property type="entry name" value="NAD(P)-binding Rossmann-like Domain"/>
    <property type="match status" value="1"/>
</dbReference>
<comment type="caution">
    <text evidence="2">The sequence shown here is derived from an EMBL/GenBank/DDBJ whole genome shotgun (WGS) entry which is preliminary data.</text>
</comment>
<gene>
    <name evidence="2" type="ORF">A2188_02000</name>
</gene>
<dbReference type="EMBL" id="MGHU01000013">
    <property type="protein sequence ID" value="OGM77729.1"/>
    <property type="molecule type" value="Genomic_DNA"/>
</dbReference>
<organism evidence="2 3">
    <name type="scientific">Candidatus Woesebacteria bacterium RIFOXYA1_FULL_43_9</name>
    <dbReference type="NCBI Taxonomy" id="1802534"/>
    <lineage>
        <taxon>Bacteria</taxon>
        <taxon>Candidatus Woeseibacteriota</taxon>
    </lineage>
</organism>
<dbReference type="AlphaFoldDB" id="A0A1F8CPF7"/>
<dbReference type="Pfam" id="PF01408">
    <property type="entry name" value="GFO_IDH_MocA"/>
    <property type="match status" value="1"/>
</dbReference>
<dbReference type="Gene3D" id="3.30.360.10">
    <property type="entry name" value="Dihydrodipicolinate Reductase, domain 2"/>
    <property type="match status" value="1"/>
</dbReference>
<protein>
    <recommendedName>
        <fullName evidence="1">Gfo/Idh/MocA-like oxidoreductase N-terminal domain-containing protein</fullName>
    </recommendedName>
</protein>
<dbReference type="SUPFAM" id="SSF55347">
    <property type="entry name" value="Glyceraldehyde-3-phosphate dehydrogenase-like, C-terminal domain"/>
    <property type="match status" value="1"/>
</dbReference>